<sequence>MVFIASLTQFSNHSSEEAKANGKAKHATLRRQRNSADCKSMLYREVQCSFEDADLKKKMMRETVSIYNFLNPLKILQQYRIAIKIAKRNKSTIWYFQLQNMTFECKQKSKSPSDNKNRTNYAQYNQAINASSRQGTITKASFHSLGD</sequence>
<keyword evidence="2" id="KW-1185">Reference proteome</keyword>
<comment type="caution">
    <text evidence="1">The sequence shown here is derived from an EMBL/GenBank/DDBJ whole genome shotgun (WGS) entry which is preliminary data.</text>
</comment>
<protein>
    <submittedName>
        <fullName evidence="1">Uncharacterized protein</fullName>
    </submittedName>
</protein>
<dbReference type="EMBL" id="JYDO01000016">
    <property type="protein sequence ID" value="KRZ77922.1"/>
    <property type="molecule type" value="Genomic_DNA"/>
</dbReference>
<proteinExistence type="predicted"/>
<organism evidence="1 2">
    <name type="scientific">Trichinella papuae</name>
    <dbReference type="NCBI Taxonomy" id="268474"/>
    <lineage>
        <taxon>Eukaryota</taxon>
        <taxon>Metazoa</taxon>
        <taxon>Ecdysozoa</taxon>
        <taxon>Nematoda</taxon>
        <taxon>Enoplea</taxon>
        <taxon>Dorylaimia</taxon>
        <taxon>Trichinellida</taxon>
        <taxon>Trichinellidae</taxon>
        <taxon>Trichinella</taxon>
    </lineage>
</organism>
<dbReference type="Proteomes" id="UP000054843">
    <property type="component" value="Unassembled WGS sequence"/>
</dbReference>
<dbReference type="AlphaFoldDB" id="A0A0V1N1N4"/>
<evidence type="ECO:0000313" key="1">
    <source>
        <dbReference type="EMBL" id="KRZ77922.1"/>
    </source>
</evidence>
<gene>
    <name evidence="1" type="ORF">T10_5716</name>
</gene>
<evidence type="ECO:0000313" key="2">
    <source>
        <dbReference type="Proteomes" id="UP000054843"/>
    </source>
</evidence>
<accession>A0A0V1N1N4</accession>
<reference evidence="1 2" key="1">
    <citation type="submission" date="2015-01" db="EMBL/GenBank/DDBJ databases">
        <title>Evolution of Trichinella species and genotypes.</title>
        <authorList>
            <person name="Korhonen P.K."/>
            <person name="Edoardo P."/>
            <person name="Giuseppe L.R."/>
            <person name="Gasser R.B."/>
        </authorList>
    </citation>
    <scope>NUCLEOTIDE SEQUENCE [LARGE SCALE GENOMIC DNA]</scope>
    <source>
        <strain evidence="1">ISS1980</strain>
    </source>
</reference>
<name>A0A0V1N1N4_9BILA</name>